<proteinExistence type="predicted"/>
<keyword evidence="2" id="KW-1185">Reference proteome</keyword>
<accession>A0A4C1XF72</accession>
<name>A0A4C1XF72_EUMVA</name>
<dbReference type="Proteomes" id="UP000299102">
    <property type="component" value="Unassembled WGS sequence"/>
</dbReference>
<organism evidence="1 2">
    <name type="scientific">Eumeta variegata</name>
    <name type="common">Bagworm moth</name>
    <name type="synonym">Eumeta japonica</name>
    <dbReference type="NCBI Taxonomy" id="151549"/>
    <lineage>
        <taxon>Eukaryota</taxon>
        <taxon>Metazoa</taxon>
        <taxon>Ecdysozoa</taxon>
        <taxon>Arthropoda</taxon>
        <taxon>Hexapoda</taxon>
        <taxon>Insecta</taxon>
        <taxon>Pterygota</taxon>
        <taxon>Neoptera</taxon>
        <taxon>Endopterygota</taxon>
        <taxon>Lepidoptera</taxon>
        <taxon>Glossata</taxon>
        <taxon>Ditrysia</taxon>
        <taxon>Tineoidea</taxon>
        <taxon>Psychidae</taxon>
        <taxon>Oiketicinae</taxon>
        <taxon>Eumeta</taxon>
    </lineage>
</organism>
<evidence type="ECO:0000313" key="2">
    <source>
        <dbReference type="Proteomes" id="UP000299102"/>
    </source>
</evidence>
<gene>
    <name evidence="1" type="ORF">EVAR_51522_1</name>
</gene>
<sequence>MAVFQCAPLPARPRPTNAPHVAGRAPVAPLGHARRPLNNSRGLLAFARSLFRIIIDGALARARVRPAPPLHRGRRARFKHLSTDTKLNLHSVSARSKPLAHAEVLVIGIEINRPLEGTLRQDGESREPIGVYSSKINVMFKSSYTQCRSCRSSDTRMRIAGCYMFVQLTFLGVEFLVETKPTSPEAMRAAAVEAPADAAGLAAPTVPSSGIARVDRPHGHVAKKTSACVHLVARDGFPNTRSFPVAPKGYSTWQRKLRRDQAELSADSFCFVSVSAEGTAGAGGRGRLRLCKCEAPPRPAPRTRASYVLDIIDFSLSF</sequence>
<comment type="caution">
    <text evidence="1">The sequence shown here is derived from an EMBL/GenBank/DDBJ whole genome shotgun (WGS) entry which is preliminary data.</text>
</comment>
<evidence type="ECO:0000313" key="1">
    <source>
        <dbReference type="EMBL" id="GBP60959.1"/>
    </source>
</evidence>
<dbReference type="AlphaFoldDB" id="A0A4C1XF72"/>
<reference evidence="1 2" key="1">
    <citation type="journal article" date="2019" name="Commun. Biol.">
        <title>The bagworm genome reveals a unique fibroin gene that provides high tensile strength.</title>
        <authorList>
            <person name="Kono N."/>
            <person name="Nakamura H."/>
            <person name="Ohtoshi R."/>
            <person name="Tomita M."/>
            <person name="Numata K."/>
            <person name="Arakawa K."/>
        </authorList>
    </citation>
    <scope>NUCLEOTIDE SEQUENCE [LARGE SCALE GENOMIC DNA]</scope>
</reference>
<protein>
    <submittedName>
        <fullName evidence="1">Uncharacterized protein</fullName>
    </submittedName>
</protein>
<dbReference type="EMBL" id="BGZK01000800">
    <property type="protein sequence ID" value="GBP60959.1"/>
    <property type="molecule type" value="Genomic_DNA"/>
</dbReference>